<dbReference type="AlphaFoldDB" id="A0AAU9XQF9"/>
<dbReference type="GO" id="GO:0005524">
    <property type="term" value="F:ATP binding"/>
    <property type="evidence" value="ECO:0007669"/>
    <property type="project" value="UniProtKB-KW"/>
</dbReference>
<reference evidence="11 12" key="1">
    <citation type="submission" date="2022-05" db="EMBL/GenBank/DDBJ databases">
        <authorList>
            <consortium name="Genoscope - CEA"/>
            <person name="William W."/>
        </authorList>
    </citation>
    <scope>NUCLEOTIDE SEQUENCE [LARGE SCALE GENOMIC DNA]</scope>
</reference>
<dbReference type="PANTHER" id="PTHR47508">
    <property type="entry name" value="SAM DOMAIN-CONTAINING PROTEIN-RELATED"/>
    <property type="match status" value="1"/>
</dbReference>
<evidence type="ECO:0000256" key="4">
    <source>
        <dbReference type="ARBA" id="ARBA00022741"/>
    </source>
</evidence>
<keyword evidence="4" id="KW-0547">Nucleotide-binding</keyword>
<feature type="region of interest" description="Disordered" evidence="9">
    <location>
        <begin position="110"/>
        <end position="140"/>
    </location>
</feature>
<dbReference type="Proteomes" id="UP001159428">
    <property type="component" value="Unassembled WGS sequence"/>
</dbReference>
<keyword evidence="12" id="KW-1185">Reference proteome</keyword>
<keyword evidence="6" id="KW-0067">ATP-binding</keyword>
<evidence type="ECO:0000256" key="6">
    <source>
        <dbReference type="ARBA" id="ARBA00022840"/>
    </source>
</evidence>
<evidence type="ECO:0000256" key="8">
    <source>
        <dbReference type="ARBA" id="ARBA00048679"/>
    </source>
</evidence>
<dbReference type="GO" id="GO:0016301">
    <property type="term" value="F:kinase activity"/>
    <property type="evidence" value="ECO:0007669"/>
    <property type="project" value="UniProtKB-KW"/>
</dbReference>
<keyword evidence="3" id="KW-0677">Repeat</keyword>
<protein>
    <recommendedName>
        <fullName evidence="1">non-specific serine/threonine protein kinase</fullName>
        <ecNumber evidence="1">2.7.11.1</ecNumber>
    </recommendedName>
</protein>
<evidence type="ECO:0000313" key="11">
    <source>
        <dbReference type="EMBL" id="CAH3154619.1"/>
    </source>
</evidence>
<feature type="non-terminal residue" evidence="11">
    <location>
        <position position="1"/>
    </location>
</feature>
<evidence type="ECO:0000259" key="10">
    <source>
        <dbReference type="PROSITE" id="PS51424"/>
    </source>
</evidence>
<name>A0AAU9XQF9_9CNID</name>
<keyword evidence="2" id="KW-0808">Transferase</keyword>
<gene>
    <name evidence="11" type="ORF">PMEA_00027633</name>
</gene>
<comment type="catalytic activity">
    <reaction evidence="7">
        <text>L-threonyl-[protein] + ATP = O-phospho-L-threonyl-[protein] + ADP + H(+)</text>
        <dbReference type="Rhea" id="RHEA:46608"/>
        <dbReference type="Rhea" id="RHEA-COMP:11060"/>
        <dbReference type="Rhea" id="RHEA-COMP:11605"/>
        <dbReference type="ChEBI" id="CHEBI:15378"/>
        <dbReference type="ChEBI" id="CHEBI:30013"/>
        <dbReference type="ChEBI" id="CHEBI:30616"/>
        <dbReference type="ChEBI" id="CHEBI:61977"/>
        <dbReference type="ChEBI" id="CHEBI:456216"/>
        <dbReference type="EC" id="2.7.11.1"/>
    </reaction>
</comment>
<dbReference type="EMBL" id="CALNXJ010000056">
    <property type="protein sequence ID" value="CAH3154619.1"/>
    <property type="molecule type" value="Genomic_DNA"/>
</dbReference>
<dbReference type="Pfam" id="PF08477">
    <property type="entry name" value="Roc"/>
    <property type="match status" value="1"/>
</dbReference>
<evidence type="ECO:0000256" key="1">
    <source>
        <dbReference type="ARBA" id="ARBA00012513"/>
    </source>
</evidence>
<evidence type="ECO:0000256" key="2">
    <source>
        <dbReference type="ARBA" id="ARBA00022679"/>
    </source>
</evidence>
<dbReference type="Gene3D" id="1.10.10.10">
    <property type="entry name" value="Winged helix-like DNA-binding domain superfamily/Winged helix DNA-binding domain"/>
    <property type="match status" value="1"/>
</dbReference>
<dbReference type="PANTHER" id="PTHR47508:SF1">
    <property type="entry name" value="NON-SPECIFIC SERINE_THREONINE PROTEIN KINASE"/>
    <property type="match status" value="1"/>
</dbReference>
<dbReference type="InterPro" id="IPR027417">
    <property type="entry name" value="P-loop_NTPase"/>
</dbReference>
<comment type="caution">
    <text evidence="11">The sequence shown here is derived from an EMBL/GenBank/DDBJ whole genome shotgun (WGS) entry which is preliminary data.</text>
</comment>
<evidence type="ECO:0000256" key="3">
    <source>
        <dbReference type="ARBA" id="ARBA00022737"/>
    </source>
</evidence>
<dbReference type="InterPro" id="IPR036388">
    <property type="entry name" value="WH-like_DNA-bd_sf"/>
</dbReference>
<dbReference type="Gene3D" id="3.40.50.300">
    <property type="entry name" value="P-loop containing nucleotide triphosphate hydrolases"/>
    <property type="match status" value="1"/>
</dbReference>
<dbReference type="InterPro" id="IPR032171">
    <property type="entry name" value="COR-A"/>
</dbReference>
<accession>A0AAU9XQF9</accession>
<evidence type="ECO:0000313" key="12">
    <source>
        <dbReference type="Proteomes" id="UP001159428"/>
    </source>
</evidence>
<dbReference type="Pfam" id="PF16095">
    <property type="entry name" value="COR-A"/>
    <property type="match status" value="1"/>
</dbReference>
<dbReference type="InterPro" id="IPR020859">
    <property type="entry name" value="ROC"/>
</dbReference>
<dbReference type="SUPFAM" id="SSF52540">
    <property type="entry name" value="P-loop containing nucleoside triphosphate hydrolases"/>
    <property type="match status" value="1"/>
</dbReference>
<dbReference type="EC" id="2.7.11.1" evidence="1"/>
<proteinExistence type="predicted"/>
<comment type="catalytic activity">
    <reaction evidence="8">
        <text>L-seryl-[protein] + ATP = O-phospho-L-seryl-[protein] + ADP + H(+)</text>
        <dbReference type="Rhea" id="RHEA:17989"/>
        <dbReference type="Rhea" id="RHEA-COMP:9863"/>
        <dbReference type="Rhea" id="RHEA-COMP:11604"/>
        <dbReference type="ChEBI" id="CHEBI:15378"/>
        <dbReference type="ChEBI" id="CHEBI:29999"/>
        <dbReference type="ChEBI" id="CHEBI:30616"/>
        <dbReference type="ChEBI" id="CHEBI:83421"/>
        <dbReference type="ChEBI" id="CHEBI:456216"/>
        <dbReference type="EC" id="2.7.11.1"/>
    </reaction>
</comment>
<sequence length="835" mass="95171">VPVEIVARGSKALEAYHRAIEEGKTSVKRVPIMFIGQGQSGKTSLKRSLIGEEFNPEECSTIGIETDPSYCKVSTEVWKMGEATHERDSSMEPISFEKHTAQYIVNSLEKNERRKELKPSPSRYDNVPEKKGGPSSLNNNCVSSGAPKVKAVPEEIASLVTRLLQVVRVDEDKDEIFSTLWDFGGQSVYYSIHPLFLTRGAIYLLVYNLNRDPEEKSISRVKRGLFKSIKDVLSKKSNMDYLNFWMSSVSSLVPNSEKPHETPSTSMQPELLQPPVILVFTHADKPHKGADPEELAREIFGNLKEKSYGKQIVDFFVVDNTKSGSKEECEGVIRLRKGVLDTAKKLPQLKEVIPIKWLKFEKAVKETVEHGSKWIYVEDAKRIALEVCGISTKEQFPTMLNLLHDQRILIHFDDTRELNKIVILDPLWLIDVFKEVITIPPFKKSKKEHTEQWKKLEKRGILEKRLLEDLWDPLLDTRENFDVDSLINMMEKFGLLCPWPSSDESGSPSEYLVPSMLMSPPKNVTDLFSSAGIPSLFVKFKSGQLPIGLFPRLVLMVMQWCTREGLNQEHPKLYHNFVRFYTHPAKGISLILLCRSSFIEVVVHHGNQDTHQVEFARIVCRQLELILECMRREFHWLKNMAYEMSVCCPICCTRKTVKYCDTHYVSGCKEEECLHFWSESQLHDCKMPVVCTRRVDAGEYRVALEPFASWFPFLHKTSFTSSIFLGEGEQALVLFDGLVQALQLRTCVADGVVALFHESLSLDLASLEQPDPETKHQIRCICLKAKSTDRLDVVKRLRQITPAGTTGPLLPEACDVANIPIRQRENLTIHLSGKY</sequence>
<dbReference type="PROSITE" id="PS51424">
    <property type="entry name" value="ROC"/>
    <property type="match status" value="1"/>
</dbReference>
<evidence type="ECO:0000256" key="5">
    <source>
        <dbReference type="ARBA" id="ARBA00022777"/>
    </source>
</evidence>
<keyword evidence="5" id="KW-0418">Kinase</keyword>
<evidence type="ECO:0000256" key="9">
    <source>
        <dbReference type="SAM" id="MobiDB-lite"/>
    </source>
</evidence>
<evidence type="ECO:0000256" key="7">
    <source>
        <dbReference type="ARBA" id="ARBA00047899"/>
    </source>
</evidence>
<organism evidence="11 12">
    <name type="scientific">Pocillopora meandrina</name>
    <dbReference type="NCBI Taxonomy" id="46732"/>
    <lineage>
        <taxon>Eukaryota</taxon>
        <taxon>Metazoa</taxon>
        <taxon>Cnidaria</taxon>
        <taxon>Anthozoa</taxon>
        <taxon>Hexacorallia</taxon>
        <taxon>Scleractinia</taxon>
        <taxon>Astrocoeniina</taxon>
        <taxon>Pocilloporidae</taxon>
        <taxon>Pocillopora</taxon>
    </lineage>
</organism>
<feature type="domain" description="Roc" evidence="10">
    <location>
        <begin position="23"/>
        <end position="346"/>
    </location>
</feature>